<dbReference type="Gene3D" id="3.30.1330.60">
    <property type="entry name" value="OmpA-like domain"/>
    <property type="match status" value="1"/>
</dbReference>
<name>A0A1I1L8F7_9GAMM</name>
<dbReference type="Pfam" id="PF12849">
    <property type="entry name" value="PBP_like_2"/>
    <property type="match status" value="1"/>
</dbReference>
<dbReference type="Proteomes" id="UP000198862">
    <property type="component" value="Unassembled WGS sequence"/>
</dbReference>
<dbReference type="CDD" id="cd07185">
    <property type="entry name" value="OmpA_C-like"/>
    <property type="match status" value="1"/>
</dbReference>
<organism evidence="5 6">
    <name type="scientific">Pseudoalteromonas denitrificans DSM 6059</name>
    <dbReference type="NCBI Taxonomy" id="1123010"/>
    <lineage>
        <taxon>Bacteria</taxon>
        <taxon>Pseudomonadati</taxon>
        <taxon>Pseudomonadota</taxon>
        <taxon>Gammaproteobacteria</taxon>
        <taxon>Alteromonadales</taxon>
        <taxon>Pseudoalteromonadaceae</taxon>
        <taxon>Pseudoalteromonas</taxon>
    </lineage>
</organism>
<sequence length="569" mass="63899">MNKSFNGHSDELISQLKKLAQLSQSEFEINISYQKMLDEQEYRELVLKELFELNHPDIIEVINWINNYSATPSMSSESENLVDKKNQKKTFLVISLFFIMSTVLVSFFFMPQMYDTSEKMTSKNVQKPELLAYKALKGTQSKTPIKMTLPAKDAEISFRIHGSNTIGEKLAPALLVDYLQQQGVKDYLWIAGNNAVERTLQYIKNNKAYAIELHAHGSSTAFKDLKLGKTDLGMASRRIKSAEVTDLKAKLGNLNKVGNEHIIGLDGLAIIVNQNNPIQHISTEKLAKIFSGEINNWAQLGGIDLKIKLFSRDAQSGTWDTFKSLVLKKFDKKLSNTAKRLESSSALSTLISQDEAAIGFIGLNYVLHNKALAISEGAGTTAIFPTRFTIGTEDYALARRLYFYTPTSASNTVKDFAQFAISLLGQNIVEKTGLISQNIKVENAYPLKGAPKKYNEYTKIAKRLSLNFRFNYGDKELDNKGKRDLQRLIHFMEQNNGRRLVLMGFSDSIGAKIKNTQLSLTRAMSVERELVARGIPVMAIEGLGEALPVANNNTETGRERNRRVEVWLL</sequence>
<dbReference type="InterPro" id="IPR036737">
    <property type="entry name" value="OmpA-like_sf"/>
</dbReference>
<keyword evidence="1" id="KW-0732">Signal</keyword>
<proteinExistence type="predicted"/>
<keyword evidence="6" id="KW-1185">Reference proteome</keyword>
<dbReference type="Gene3D" id="3.40.190.10">
    <property type="entry name" value="Periplasmic binding protein-like II"/>
    <property type="match status" value="2"/>
</dbReference>
<evidence type="ECO:0000313" key="5">
    <source>
        <dbReference type="EMBL" id="SFC69377.1"/>
    </source>
</evidence>
<dbReference type="AlphaFoldDB" id="A0A1I1L8F7"/>
<dbReference type="PROSITE" id="PS51123">
    <property type="entry name" value="OMPA_2"/>
    <property type="match status" value="1"/>
</dbReference>
<dbReference type="CDD" id="cd13566">
    <property type="entry name" value="PBP2_phosphate"/>
    <property type="match status" value="1"/>
</dbReference>
<keyword evidence="3" id="KW-1133">Transmembrane helix</keyword>
<evidence type="ECO:0000256" key="2">
    <source>
        <dbReference type="PROSITE-ProRule" id="PRU00473"/>
    </source>
</evidence>
<dbReference type="STRING" id="1123010.SAMN02745724_02304"/>
<feature type="transmembrane region" description="Helical" evidence="3">
    <location>
        <begin position="91"/>
        <end position="110"/>
    </location>
</feature>
<reference evidence="5 6" key="1">
    <citation type="submission" date="2016-10" db="EMBL/GenBank/DDBJ databases">
        <authorList>
            <person name="de Groot N.N."/>
        </authorList>
    </citation>
    <scope>NUCLEOTIDE SEQUENCE [LARGE SCALE GENOMIC DNA]</scope>
    <source>
        <strain evidence="5 6">DSM 6059</strain>
    </source>
</reference>
<protein>
    <submittedName>
        <fullName evidence="5">Phosphate ABC transporter substrate-binding protein, PhoT family</fullName>
    </submittedName>
</protein>
<accession>A0A1I1L8F7</accession>
<dbReference type="SUPFAM" id="SSF103088">
    <property type="entry name" value="OmpA-like"/>
    <property type="match status" value="1"/>
</dbReference>
<evidence type="ECO:0000256" key="3">
    <source>
        <dbReference type="SAM" id="Phobius"/>
    </source>
</evidence>
<dbReference type="RefSeq" id="WP_177208023.1">
    <property type="nucleotide sequence ID" value="NZ_FOLO01000015.1"/>
</dbReference>
<dbReference type="Pfam" id="PF00691">
    <property type="entry name" value="OmpA"/>
    <property type="match status" value="1"/>
</dbReference>
<dbReference type="InterPro" id="IPR006665">
    <property type="entry name" value="OmpA-like"/>
</dbReference>
<dbReference type="EMBL" id="FOLO01000015">
    <property type="protein sequence ID" value="SFC69377.1"/>
    <property type="molecule type" value="Genomic_DNA"/>
</dbReference>
<dbReference type="InterPro" id="IPR024370">
    <property type="entry name" value="PBP_domain"/>
</dbReference>
<gene>
    <name evidence="5" type="ORF">SAMN02745724_02304</name>
</gene>
<keyword evidence="3" id="KW-0812">Transmembrane</keyword>
<feature type="domain" description="OmpA-like" evidence="4">
    <location>
        <begin position="457"/>
        <end position="569"/>
    </location>
</feature>
<evidence type="ECO:0000259" key="4">
    <source>
        <dbReference type="PROSITE" id="PS51123"/>
    </source>
</evidence>
<evidence type="ECO:0000313" key="6">
    <source>
        <dbReference type="Proteomes" id="UP000198862"/>
    </source>
</evidence>
<dbReference type="SUPFAM" id="SSF53850">
    <property type="entry name" value="Periplasmic binding protein-like II"/>
    <property type="match status" value="1"/>
</dbReference>
<dbReference type="PANTHER" id="PTHR30570">
    <property type="entry name" value="PERIPLASMIC PHOSPHATE BINDING COMPONENT OF PHOSPHATE ABC TRANSPORTER"/>
    <property type="match status" value="1"/>
</dbReference>
<dbReference type="PANTHER" id="PTHR30570:SF1">
    <property type="entry name" value="PHOSPHATE-BINDING PROTEIN PSTS"/>
    <property type="match status" value="1"/>
</dbReference>
<evidence type="ECO:0000256" key="1">
    <source>
        <dbReference type="ARBA" id="ARBA00022729"/>
    </source>
</evidence>
<dbReference type="GO" id="GO:0016020">
    <property type="term" value="C:membrane"/>
    <property type="evidence" value="ECO:0007669"/>
    <property type="project" value="UniProtKB-UniRule"/>
</dbReference>
<keyword evidence="2 3" id="KW-0472">Membrane</keyword>
<dbReference type="InterPro" id="IPR050811">
    <property type="entry name" value="Phosphate_ABC_transporter"/>
</dbReference>